<dbReference type="RefSeq" id="XP_067754683.1">
    <property type="nucleotide sequence ID" value="XM_067898526.1"/>
</dbReference>
<feature type="region of interest" description="Disordered" evidence="1">
    <location>
        <begin position="108"/>
        <end position="127"/>
    </location>
</feature>
<gene>
    <name evidence="2" type="ORF">JKF63_02501</name>
</gene>
<organism evidence="2 3">
    <name type="scientific">Porcisia hertigi</name>
    <dbReference type="NCBI Taxonomy" id="2761500"/>
    <lineage>
        <taxon>Eukaryota</taxon>
        <taxon>Discoba</taxon>
        <taxon>Euglenozoa</taxon>
        <taxon>Kinetoplastea</taxon>
        <taxon>Metakinetoplastina</taxon>
        <taxon>Trypanosomatida</taxon>
        <taxon>Trypanosomatidae</taxon>
        <taxon>Leishmaniinae</taxon>
        <taxon>Porcisia</taxon>
    </lineage>
</organism>
<dbReference type="GeneID" id="94288603"/>
<evidence type="ECO:0000313" key="2">
    <source>
        <dbReference type="EMBL" id="KAG5496200.1"/>
    </source>
</evidence>
<name>A0A836I442_9TRYP</name>
<comment type="caution">
    <text evidence="2">The sequence shown here is derived from an EMBL/GenBank/DDBJ whole genome shotgun (WGS) entry which is preliminary data.</text>
</comment>
<feature type="region of interest" description="Disordered" evidence="1">
    <location>
        <begin position="49"/>
        <end position="68"/>
    </location>
</feature>
<dbReference type="KEGG" id="phet:94288603"/>
<feature type="compositionally biased region" description="Polar residues" evidence="1">
    <location>
        <begin position="109"/>
        <end position="124"/>
    </location>
</feature>
<dbReference type="OrthoDB" id="271940at2759"/>
<feature type="compositionally biased region" description="Polar residues" evidence="1">
    <location>
        <begin position="49"/>
        <end position="61"/>
    </location>
</feature>
<accession>A0A836I442</accession>
<evidence type="ECO:0000313" key="3">
    <source>
        <dbReference type="Proteomes" id="UP000674318"/>
    </source>
</evidence>
<reference evidence="2 3" key="1">
    <citation type="submission" date="2021-02" db="EMBL/GenBank/DDBJ databases">
        <title>Porcisia hertigi Genome sequencing and assembly.</title>
        <authorList>
            <person name="Almutairi H."/>
            <person name="Gatherer D."/>
        </authorList>
    </citation>
    <scope>NUCLEOTIDE SEQUENCE [LARGE SCALE GENOMIC DNA]</scope>
    <source>
        <strain evidence="2 3">C119</strain>
    </source>
</reference>
<dbReference type="EMBL" id="JAFJZO010000032">
    <property type="protein sequence ID" value="KAG5496200.1"/>
    <property type="molecule type" value="Genomic_DNA"/>
</dbReference>
<dbReference type="Proteomes" id="UP000674318">
    <property type="component" value="Chromosome 32"/>
</dbReference>
<proteinExistence type="predicted"/>
<feature type="region of interest" description="Disordered" evidence="1">
    <location>
        <begin position="143"/>
        <end position="169"/>
    </location>
</feature>
<sequence>MIIGGRVERWATPSVSGLLVSTSTDLGAVLLSDTLVNYLQSLQSIQTVRAPQRGSESSTKSGDGGLDNRSNDVHVVLQYIKRHADTLFDLLHGKACVEVGLVRRKKRSQGGSPAVSTWPTSAPASTGIVEAPRPLKELHAVDPRSARDVPDGCRNADSSATAAAPSGIRDDDEARDRLCIANLTELLSFCIANSPNQAEIRAIVAACTTALSEERTLEPQRSFAVQRLLLEAFDSDFELTTQAIADTLTHAIIVGVVENLANNSIIAETLIALFGSALSAVWMVKPTTKTALFTSQWIELKFPTTLCAYLPIAIRDPGMYHYFYFFKELLKRGYSHSAGPIVDVLLSEPLVSEYVENILSCCEEDVERSLLLSPDGAAAAPVSLAADGMEVLVSITSLVRKSLVLPETASMYEAATRYITPLAVLQAEALRVAALLAPTAREKAEMAGPVASTMLPQRLMDKASRGISPTALPSGEYGLSPLRLAVCELFVEFSFFQLASTDETLITSGFFPALIRCCERFPQHDALARTLHRCILTVFHRPTLLGESLSTAAERDCLWKYLVQADTVALQCGALVSVIGALTHFAQVPDTSLSSLCIDALMNLASLALFQSAAGGPFEQHLETFKACEVIQERVRHMAAPITGQHFMAHGAARLPESVHRDTVNLAGDRFSGLTTGGFPGGTRPSVPSEADDNAYIIVHHSTDDDQPKCPVVNVSVDMKALKEEVLTLQQAGSPAVQSYPSFSDVNINFFSSLVAEDHQERQCASAASSSEPHCER</sequence>
<dbReference type="AlphaFoldDB" id="A0A836I442"/>
<evidence type="ECO:0000256" key="1">
    <source>
        <dbReference type="SAM" id="MobiDB-lite"/>
    </source>
</evidence>
<keyword evidence="3" id="KW-1185">Reference proteome</keyword>
<protein>
    <submittedName>
        <fullName evidence="2">Uncharacterized protein</fullName>
    </submittedName>
</protein>